<name>A0ABP8V0X1_9GAMM</name>
<dbReference type="InterPro" id="IPR005097">
    <property type="entry name" value="Sacchrp_dh_NADP-bd"/>
</dbReference>
<dbReference type="Pfam" id="PF03435">
    <property type="entry name" value="Sacchrp_dh_NADP"/>
    <property type="match status" value="1"/>
</dbReference>
<reference evidence="3" key="1">
    <citation type="journal article" date="2019" name="Int. J. Syst. Evol. Microbiol.">
        <title>The Global Catalogue of Microorganisms (GCM) 10K type strain sequencing project: providing services to taxonomists for standard genome sequencing and annotation.</title>
        <authorList>
            <consortium name="The Broad Institute Genomics Platform"/>
            <consortium name="The Broad Institute Genome Sequencing Center for Infectious Disease"/>
            <person name="Wu L."/>
            <person name="Ma J."/>
        </authorList>
    </citation>
    <scope>NUCLEOTIDE SEQUENCE [LARGE SCALE GENOMIC DNA]</scope>
    <source>
        <strain evidence="3">JCM 17805</strain>
    </source>
</reference>
<accession>A0ABP8V0X1</accession>
<dbReference type="Proteomes" id="UP001500604">
    <property type="component" value="Unassembled WGS sequence"/>
</dbReference>
<dbReference type="RefSeq" id="WP_345195402.1">
    <property type="nucleotide sequence ID" value="NZ_BAABFL010000135.1"/>
</dbReference>
<evidence type="ECO:0000313" key="2">
    <source>
        <dbReference type="EMBL" id="GAA4649527.1"/>
    </source>
</evidence>
<dbReference type="PANTHER" id="PTHR43781:SF1">
    <property type="entry name" value="SACCHAROPINE DEHYDROGENASE"/>
    <property type="match status" value="1"/>
</dbReference>
<organism evidence="2 3">
    <name type="scientific">Kistimonas scapharcae</name>
    <dbReference type="NCBI Taxonomy" id="1036133"/>
    <lineage>
        <taxon>Bacteria</taxon>
        <taxon>Pseudomonadati</taxon>
        <taxon>Pseudomonadota</taxon>
        <taxon>Gammaproteobacteria</taxon>
        <taxon>Oceanospirillales</taxon>
        <taxon>Endozoicomonadaceae</taxon>
        <taxon>Kistimonas</taxon>
    </lineage>
</organism>
<protein>
    <submittedName>
        <fullName evidence="2">Trans-acting enoyl reductase family protein</fullName>
    </submittedName>
</protein>
<dbReference type="InterPro" id="IPR036291">
    <property type="entry name" value="NAD(P)-bd_dom_sf"/>
</dbReference>
<keyword evidence="3" id="KW-1185">Reference proteome</keyword>
<sequence length="349" mass="37364">MAKWMIYGANGYSARLAVQAAKERGFQPVLAGRNREKVETIAQQTGLEARVFSLDNTADIITNLRDIKAVIHCAGPFSATAAPMMEACLQNGTHYADITGEIPVFEHGKTLHERARENNVVLCPGVGFDVIPTDCIAACLKEALPDATELNLAFNAGGTLSPGTAKTSVEILAGGIKVRRNGELVTVPRTWNIRDIDYGRGPRTSAVIPWGDVSTAAWTTGIKNIAVYIPAPGSRLALKATSLATPLLKLKPVQQFLKKRIEKSIPGPTAEQRSARKTLLWGEVINASGQRVEARLQTANGYDVTVAGILAAGEMLANYQGEGGYFTPSQLFGPKIIESLPGSGTIEIR</sequence>
<proteinExistence type="predicted"/>
<dbReference type="Gene3D" id="3.40.50.720">
    <property type="entry name" value="NAD(P)-binding Rossmann-like Domain"/>
    <property type="match status" value="1"/>
</dbReference>
<dbReference type="PANTHER" id="PTHR43781">
    <property type="entry name" value="SACCHAROPINE DEHYDROGENASE"/>
    <property type="match status" value="1"/>
</dbReference>
<evidence type="ECO:0000259" key="1">
    <source>
        <dbReference type="Pfam" id="PF03435"/>
    </source>
</evidence>
<dbReference type="SUPFAM" id="SSF51735">
    <property type="entry name" value="NAD(P)-binding Rossmann-fold domains"/>
    <property type="match status" value="1"/>
</dbReference>
<evidence type="ECO:0000313" key="3">
    <source>
        <dbReference type="Proteomes" id="UP001500604"/>
    </source>
</evidence>
<feature type="domain" description="Saccharopine dehydrogenase NADP binding" evidence="1">
    <location>
        <begin position="5"/>
        <end position="118"/>
    </location>
</feature>
<dbReference type="EMBL" id="BAABFL010000135">
    <property type="protein sequence ID" value="GAA4649527.1"/>
    <property type="molecule type" value="Genomic_DNA"/>
</dbReference>
<gene>
    <name evidence="2" type="ORF">GCM10023116_18010</name>
</gene>
<comment type="caution">
    <text evidence="2">The sequence shown here is derived from an EMBL/GenBank/DDBJ whole genome shotgun (WGS) entry which is preliminary data.</text>
</comment>